<keyword evidence="4" id="KW-1185">Reference proteome</keyword>
<keyword evidence="2" id="KW-0677">Repeat</keyword>
<dbReference type="EMBL" id="CP097502">
    <property type="protein sequence ID" value="URD76143.1"/>
    <property type="molecule type" value="Genomic_DNA"/>
</dbReference>
<accession>A0A9E7EHT9</accession>
<proteinExistence type="inferred from homology"/>
<dbReference type="OrthoDB" id="185373at2759"/>
<comment type="similarity">
    <text evidence="1">Belongs to the PPR family. P subfamily.</text>
</comment>
<protein>
    <submittedName>
        <fullName evidence="3">PPR repeat</fullName>
    </submittedName>
</protein>
<gene>
    <name evidence="3" type="ORF">MUK42_37236</name>
</gene>
<dbReference type="AlphaFoldDB" id="A0A9E7EHT9"/>
<dbReference type="PANTHER" id="PTHR47939">
    <property type="entry name" value="MEMBRANE-ASSOCIATED SALT-INDUCIBLE PROTEIN-LIKE"/>
    <property type="match status" value="1"/>
</dbReference>
<evidence type="ECO:0000313" key="4">
    <source>
        <dbReference type="Proteomes" id="UP001055439"/>
    </source>
</evidence>
<dbReference type="InterPro" id="IPR011990">
    <property type="entry name" value="TPR-like_helical_dom_sf"/>
</dbReference>
<reference evidence="3" key="1">
    <citation type="submission" date="2022-05" db="EMBL/GenBank/DDBJ databases">
        <title>The Musa troglodytarum L. genome provides insights into the mechanism of non-climacteric behaviour and enrichment of carotenoids.</title>
        <authorList>
            <person name="Wang J."/>
        </authorList>
    </citation>
    <scope>NUCLEOTIDE SEQUENCE</scope>
    <source>
        <tissue evidence="3">Leaf</tissue>
    </source>
</reference>
<dbReference type="InterPro" id="IPR050667">
    <property type="entry name" value="PPR-containing_protein"/>
</dbReference>
<dbReference type="PANTHER" id="PTHR47939:SF13">
    <property type="entry name" value="OS03G0201400 PROTEIN"/>
    <property type="match status" value="1"/>
</dbReference>
<dbReference type="Proteomes" id="UP001055439">
    <property type="component" value="Chromosome 1"/>
</dbReference>
<name>A0A9E7EHT9_9LILI</name>
<organism evidence="3 4">
    <name type="scientific">Musa troglodytarum</name>
    <name type="common">fe'i banana</name>
    <dbReference type="NCBI Taxonomy" id="320322"/>
    <lineage>
        <taxon>Eukaryota</taxon>
        <taxon>Viridiplantae</taxon>
        <taxon>Streptophyta</taxon>
        <taxon>Embryophyta</taxon>
        <taxon>Tracheophyta</taxon>
        <taxon>Spermatophyta</taxon>
        <taxon>Magnoliopsida</taxon>
        <taxon>Liliopsida</taxon>
        <taxon>Zingiberales</taxon>
        <taxon>Musaceae</taxon>
        <taxon>Musa</taxon>
    </lineage>
</organism>
<sequence length="237" mass="26948">MTAKSPIFVIRRHLPIWVSLNYRSYTIASAAHVQGPPKDDKDVPDSAEFVSAVQVLKNRLHPDRLVHVLDSTSDVTLALKVFKWASKHKRFQQTAETYAHMIFKLGMVGDHEEMEVLLNEMFTEAMSFLDEGQVLEIEPYNTLLKGFCDVSRYQEATVYLKKMAEGESCSQLIEGLCVVKKIQESAEGYEIMPLMKKHKAYEEGWNSTSPEICDIGTETAEWVFLYDDNAGKIQYAA</sequence>
<evidence type="ECO:0000256" key="2">
    <source>
        <dbReference type="ARBA" id="ARBA00022737"/>
    </source>
</evidence>
<dbReference type="Pfam" id="PF01535">
    <property type="entry name" value="PPR"/>
    <property type="match status" value="2"/>
</dbReference>
<dbReference type="InterPro" id="IPR002885">
    <property type="entry name" value="PPR_rpt"/>
</dbReference>
<evidence type="ECO:0000256" key="1">
    <source>
        <dbReference type="ARBA" id="ARBA00007626"/>
    </source>
</evidence>
<evidence type="ECO:0000313" key="3">
    <source>
        <dbReference type="EMBL" id="URD76143.1"/>
    </source>
</evidence>
<dbReference type="Gene3D" id="1.25.40.10">
    <property type="entry name" value="Tetratricopeptide repeat domain"/>
    <property type="match status" value="1"/>
</dbReference>